<dbReference type="Pfam" id="PF14340">
    <property type="entry name" value="DUF4395"/>
    <property type="match status" value="1"/>
</dbReference>
<protein>
    <submittedName>
        <fullName evidence="3">DUF4395 family protein</fullName>
    </submittedName>
</protein>
<evidence type="ECO:0000313" key="6">
    <source>
        <dbReference type="Proteomes" id="UP000462449"/>
    </source>
</evidence>
<dbReference type="Proteomes" id="UP000462449">
    <property type="component" value="Unassembled WGS sequence"/>
</dbReference>
<feature type="transmembrane region" description="Helical" evidence="1">
    <location>
        <begin position="50"/>
        <end position="67"/>
    </location>
</feature>
<evidence type="ECO:0000259" key="2">
    <source>
        <dbReference type="Pfam" id="PF14340"/>
    </source>
</evidence>
<dbReference type="OrthoDB" id="9783675at2"/>
<proteinExistence type="predicted"/>
<accession>A0A7M4D3E1</accession>
<keyword evidence="1" id="KW-0812">Transmembrane</keyword>
<feature type="transmembrane region" description="Helical" evidence="1">
    <location>
        <begin position="97"/>
        <end position="116"/>
    </location>
</feature>
<evidence type="ECO:0000313" key="4">
    <source>
        <dbReference type="EMBL" id="MVB06375.1"/>
    </source>
</evidence>
<feature type="transmembrane region" description="Helical" evidence="1">
    <location>
        <begin position="122"/>
        <end position="155"/>
    </location>
</feature>
<evidence type="ECO:0000256" key="1">
    <source>
        <dbReference type="SAM" id="Phobius"/>
    </source>
</evidence>
<feature type="domain" description="DUF4395" evidence="2">
    <location>
        <begin position="19"/>
        <end position="156"/>
    </location>
</feature>
<keyword evidence="1" id="KW-1133">Transmembrane helix</keyword>
<reference evidence="3 6" key="2">
    <citation type="submission" date="2019-12" db="EMBL/GenBank/DDBJ databases">
        <title>Draft genome sequence of Labilibaculum sp. strain 44 isolated from deep waters of Black Sea.</title>
        <authorList>
            <person name="Yadav S."/>
            <person name="Villanueva L."/>
        </authorList>
    </citation>
    <scope>NUCLEOTIDE SEQUENCE [LARGE SCALE GENOMIC DNA]</scope>
    <source>
        <strain evidence="3 6">44</strain>
    </source>
</reference>
<organism evidence="3 6">
    <name type="scientific">Labilibaculum euxinus</name>
    <dbReference type="NCBI Taxonomy" id="2686357"/>
    <lineage>
        <taxon>Bacteria</taxon>
        <taxon>Pseudomonadati</taxon>
        <taxon>Bacteroidota</taxon>
        <taxon>Bacteroidia</taxon>
        <taxon>Marinilabiliales</taxon>
        <taxon>Marinifilaceae</taxon>
        <taxon>Labilibaculum</taxon>
    </lineage>
</organism>
<dbReference type="EMBL" id="WOTW01000008">
    <property type="protein sequence ID" value="MUP37170.1"/>
    <property type="molecule type" value="Genomic_DNA"/>
</dbReference>
<comment type="caution">
    <text evidence="3">The sequence shown here is derived from an EMBL/GenBank/DDBJ whole genome shotgun (WGS) entry which is preliminary data.</text>
</comment>
<dbReference type="Proteomes" id="UP000285951">
    <property type="component" value="Unassembled WGS sequence"/>
</dbReference>
<dbReference type="InterPro" id="IPR025508">
    <property type="entry name" value="DUF4395"/>
</dbReference>
<dbReference type="AlphaFoldDB" id="A0A7M4D3E1"/>
<sequence>MSIVSFGEHVDGIGYKVLNEREVRASAGILFIMGLVAVVAGVFFQNYTPIPYVSGFMMLSFLISVFINPKYAPSNIIARLIVIKQEPIYIGAVQKRFAWSLGLAISSVVFFLSIPLQSDPTIFESVCMLCLLCMLLMFVETAFGICVGCQLYFLAVKLKLMKQPDVKPNCMGNSCEVQTAE</sequence>
<keyword evidence="5" id="KW-1185">Reference proteome</keyword>
<dbReference type="EMBL" id="QTZN02000008">
    <property type="protein sequence ID" value="MVB06375.1"/>
    <property type="molecule type" value="Genomic_DNA"/>
</dbReference>
<evidence type="ECO:0000313" key="5">
    <source>
        <dbReference type="Proteomes" id="UP000285951"/>
    </source>
</evidence>
<reference evidence="4 5" key="1">
    <citation type="submission" date="2019-11" db="EMBL/GenBank/DDBJ databases">
        <title>Draft genome sequence of Labilibaculum sp. strain SYP isolated from Black Sea.</title>
        <authorList>
            <person name="Yadav S."/>
            <person name="Villanueva L."/>
        </authorList>
    </citation>
    <scope>NUCLEOTIDE SEQUENCE [LARGE SCALE GENOMIC DNA]</scope>
    <source>
        <strain evidence="4 5">44</strain>
    </source>
</reference>
<gene>
    <name evidence="4" type="ORF">DWB62_005030</name>
    <name evidence="3" type="ORF">GNY23_05030</name>
</gene>
<keyword evidence="1" id="KW-0472">Membrane</keyword>
<feature type="transmembrane region" description="Helical" evidence="1">
    <location>
        <begin position="25"/>
        <end position="44"/>
    </location>
</feature>
<evidence type="ECO:0000313" key="3">
    <source>
        <dbReference type="EMBL" id="MUP37170.1"/>
    </source>
</evidence>
<name>A0A7M4D3E1_9BACT</name>
<dbReference type="RefSeq" id="WP_156194994.1">
    <property type="nucleotide sequence ID" value="NZ_QTZN02000008.1"/>
</dbReference>